<name>A0ABQ3UPU1_9CHLR</name>
<evidence type="ECO:0000256" key="1">
    <source>
        <dbReference type="ARBA" id="ARBA00006586"/>
    </source>
</evidence>
<dbReference type="InterPro" id="IPR002692">
    <property type="entry name" value="S45"/>
</dbReference>
<dbReference type="Gene3D" id="3.60.20.10">
    <property type="entry name" value="Glutamine Phosphoribosylpyrophosphate, subunit 1, domain 1"/>
    <property type="match status" value="1"/>
</dbReference>
<dbReference type="Gene3D" id="2.30.120.10">
    <property type="match status" value="1"/>
</dbReference>
<proteinExistence type="inferred from homology"/>
<dbReference type="RefSeq" id="WP_201371368.1">
    <property type="nucleotide sequence ID" value="NZ_BNJG01000001.1"/>
</dbReference>
<dbReference type="Proteomes" id="UP000654345">
    <property type="component" value="Unassembled WGS sequence"/>
</dbReference>
<comment type="caution">
    <text evidence="4">The sequence shown here is derived from an EMBL/GenBank/DDBJ whole genome shotgun (WGS) entry which is preliminary data.</text>
</comment>
<accession>A0ABQ3UPU1</accession>
<dbReference type="EMBL" id="BNJG01000001">
    <property type="protein sequence ID" value="GHO54691.1"/>
    <property type="molecule type" value="Genomic_DNA"/>
</dbReference>
<evidence type="ECO:0000256" key="2">
    <source>
        <dbReference type="ARBA" id="ARBA00022801"/>
    </source>
</evidence>
<comment type="similarity">
    <text evidence="1">Belongs to the peptidase S45 family.</text>
</comment>
<dbReference type="InterPro" id="IPR043147">
    <property type="entry name" value="Penicillin_amidase_A-knob"/>
</dbReference>
<evidence type="ECO:0000256" key="3">
    <source>
        <dbReference type="ARBA" id="ARBA00023145"/>
    </source>
</evidence>
<dbReference type="CDD" id="cd03747">
    <property type="entry name" value="Ntn_PGA_like"/>
    <property type="match status" value="1"/>
</dbReference>
<evidence type="ECO:0000313" key="4">
    <source>
        <dbReference type="EMBL" id="GHO54691.1"/>
    </source>
</evidence>
<evidence type="ECO:0000313" key="5">
    <source>
        <dbReference type="Proteomes" id="UP000654345"/>
    </source>
</evidence>
<protein>
    <submittedName>
        <fullName evidence="4">Peptidase S45</fullName>
    </submittedName>
</protein>
<sequence>MAPWWRKPLQTAGDLSGFAAGTFRLLSRRSLPQKQGTLHLSELHEPVEIITDHYGVPHIYAQNEDDLYFAQGYIHAQERLWQLELNRRIGSGRLAEVFGPIALEADRFSRRLGMHRSAIESVQQLTPHMKRILDAYTLGINTFMQNNQHRLPVEFSILRFKPTPWTHADSLQWGKMIGWNLSGNWETELTRARLIAKIGVERAAKLEAGYDPSHPLIIPPGVAYQGINAGLLDQYERLKELAGFGMLGGSNNWVVDGTMTTTGLPILCNDPHLGQAAPSIWFECHLNAGDIDVVGATFPGAPGVVIGHNRDIAWGVTNAVSDVQDLYVEKFNPDNPHQYEYQGKWEEAKIYREVINVKGADPVVEDVRVTRHGPIITHLPALDSGKSEANELPIAIRWTGLEQCNIAWSVQKINRASNWDEFRDALRDWDVPPQNFVYADRQGNIGYIMAGAIPIRPGDQQALLPSPGWTGEYEWQGYIPFEELPQTFNPDQHFIATANNRVIDDNYPYYISNEWLNGYRAQRIRDLLTSGGKLSPSDMARIQADRYSIPAEEIVPYILQIEPRTPHERAAQDILHTWNHVLSPDSIGAAIYTTFLRKIARIVLDALIGDDQELLNSYLGVGATILATMNGYASRERPLLIRLLKEHNDDWFTDSVMRNGPRTWEAALRAAFEATLGELRDRRGENILNWQYGSVHRMTYNHPLGSVKALEKTFNRGPFAVGGDIDTVNMGAVSPQNPDTVITVPSYRQILDLSDLTHSLSGHAPGQSGHPNSPHYDDFIQMWLDVRHHPMLFERKHIETLAEGTLSLHPPHQ</sequence>
<gene>
    <name evidence="4" type="ORF">KSB_31660</name>
</gene>
<dbReference type="InterPro" id="IPR014395">
    <property type="entry name" value="Pen/GL7ACA/AHL_acylase"/>
</dbReference>
<keyword evidence="2" id="KW-0378">Hydrolase</keyword>
<dbReference type="PIRSF" id="PIRSF001227">
    <property type="entry name" value="Pen_acylase"/>
    <property type="match status" value="1"/>
</dbReference>
<keyword evidence="3" id="KW-0865">Zymogen</keyword>
<dbReference type="PANTHER" id="PTHR34218">
    <property type="entry name" value="PEPTIDASE S45 PENICILLIN AMIDASE"/>
    <property type="match status" value="1"/>
</dbReference>
<dbReference type="InterPro" id="IPR029055">
    <property type="entry name" value="Ntn_hydrolases_N"/>
</dbReference>
<dbReference type="InterPro" id="IPR023343">
    <property type="entry name" value="Penicillin_amidase_dom1"/>
</dbReference>
<organism evidence="4 5">
    <name type="scientific">Ktedonobacter robiniae</name>
    <dbReference type="NCBI Taxonomy" id="2778365"/>
    <lineage>
        <taxon>Bacteria</taxon>
        <taxon>Bacillati</taxon>
        <taxon>Chloroflexota</taxon>
        <taxon>Ktedonobacteria</taxon>
        <taxon>Ktedonobacterales</taxon>
        <taxon>Ktedonobacteraceae</taxon>
        <taxon>Ktedonobacter</taxon>
    </lineage>
</organism>
<reference evidence="4 5" key="1">
    <citation type="journal article" date="2021" name="Int. J. Syst. Evol. Microbiol.">
        <title>Reticulibacter mediterranei gen. nov., sp. nov., within the new family Reticulibacteraceae fam. nov., and Ktedonospora formicarum gen. nov., sp. nov., Ktedonobacter robiniae sp. nov., Dictyobacter formicarum sp. nov. and Dictyobacter arantiisoli sp. nov., belonging to the class Ktedonobacteria.</title>
        <authorList>
            <person name="Yabe S."/>
            <person name="Zheng Y."/>
            <person name="Wang C.M."/>
            <person name="Sakai Y."/>
            <person name="Abe K."/>
            <person name="Yokota A."/>
            <person name="Donadio S."/>
            <person name="Cavaletti L."/>
            <person name="Monciardini P."/>
        </authorList>
    </citation>
    <scope>NUCLEOTIDE SEQUENCE [LARGE SCALE GENOMIC DNA]</scope>
    <source>
        <strain evidence="4 5">SOSP1-30</strain>
    </source>
</reference>
<dbReference type="SUPFAM" id="SSF56235">
    <property type="entry name" value="N-terminal nucleophile aminohydrolases (Ntn hydrolases)"/>
    <property type="match status" value="1"/>
</dbReference>
<dbReference type="Pfam" id="PF01804">
    <property type="entry name" value="Penicil_amidase"/>
    <property type="match status" value="1"/>
</dbReference>
<dbReference type="Gene3D" id="1.10.439.10">
    <property type="entry name" value="Penicillin Amidohydrolase, domain 1"/>
    <property type="match status" value="1"/>
</dbReference>
<dbReference type="InterPro" id="IPR043146">
    <property type="entry name" value="Penicillin_amidase_N_B-knob"/>
</dbReference>
<keyword evidence="5" id="KW-1185">Reference proteome</keyword>
<dbReference type="PANTHER" id="PTHR34218:SF4">
    <property type="entry name" value="ACYL-HOMOSERINE LACTONE ACYLASE QUIP"/>
    <property type="match status" value="1"/>
</dbReference>
<dbReference type="Gene3D" id="1.10.1400.10">
    <property type="match status" value="1"/>
</dbReference>